<reference evidence="5 6" key="1">
    <citation type="submission" date="2020-08" db="EMBL/GenBank/DDBJ databases">
        <title>Genome public.</title>
        <authorList>
            <person name="Liu C."/>
            <person name="Sun Q."/>
        </authorList>
    </citation>
    <scope>NUCLEOTIDE SEQUENCE [LARGE SCALE GENOMIC DNA]</scope>
    <source>
        <strain evidence="5 6">NSJ-27</strain>
    </source>
</reference>
<dbReference type="SUPFAM" id="SSF51998">
    <property type="entry name" value="PFL-like glycyl radical enzymes"/>
    <property type="match status" value="1"/>
</dbReference>
<dbReference type="PROSITE" id="PS51161">
    <property type="entry name" value="ATP_CONE"/>
    <property type="match status" value="1"/>
</dbReference>
<dbReference type="GO" id="GO:0008998">
    <property type="term" value="F:ribonucleoside-triphosphate reductase (thioredoxin) activity"/>
    <property type="evidence" value="ECO:0007669"/>
    <property type="project" value="UniProtKB-EC"/>
</dbReference>
<dbReference type="NCBIfam" id="NF006732">
    <property type="entry name" value="PRK09263.1"/>
    <property type="match status" value="1"/>
</dbReference>
<keyword evidence="6" id="KW-1185">Reference proteome</keyword>
<evidence type="ECO:0000313" key="6">
    <source>
        <dbReference type="Proteomes" id="UP000649151"/>
    </source>
</evidence>
<dbReference type="EC" id="1.17.4.2" evidence="5"/>
<dbReference type="Proteomes" id="UP000649151">
    <property type="component" value="Unassembled WGS sequence"/>
</dbReference>
<comment type="caution">
    <text evidence="5">The sequence shown here is derived from an EMBL/GenBank/DDBJ whole genome shotgun (WGS) entry which is preliminary data.</text>
</comment>
<keyword evidence="5" id="KW-0560">Oxidoreductase</keyword>
<dbReference type="RefSeq" id="WP_186995800.1">
    <property type="nucleotide sequence ID" value="NZ_JACOQK010000001.1"/>
</dbReference>
<dbReference type="Pfam" id="PF13597">
    <property type="entry name" value="NRDD"/>
    <property type="match status" value="1"/>
</dbReference>
<evidence type="ECO:0000259" key="4">
    <source>
        <dbReference type="PROSITE" id="PS51161"/>
    </source>
</evidence>
<dbReference type="PANTHER" id="PTHR21075:SF0">
    <property type="entry name" value="ANAEROBIC RIBONUCLEOSIDE-TRIPHOSPHATE REDUCTASE"/>
    <property type="match status" value="1"/>
</dbReference>
<dbReference type="InterPro" id="IPR005144">
    <property type="entry name" value="ATP-cone_dom"/>
</dbReference>
<dbReference type="NCBIfam" id="TIGR02487">
    <property type="entry name" value="NrdD"/>
    <property type="match status" value="1"/>
</dbReference>
<dbReference type="PANTHER" id="PTHR21075">
    <property type="entry name" value="ANAEROBIC RIBONUCLEOSIDE-TRIPHOSPHATE REDUCTASE"/>
    <property type="match status" value="1"/>
</dbReference>
<evidence type="ECO:0000313" key="5">
    <source>
        <dbReference type="EMBL" id="MBC5786469.1"/>
    </source>
</evidence>
<name>A0ABR7IMU5_9CLOT</name>
<evidence type="ECO:0000256" key="3">
    <source>
        <dbReference type="PROSITE-ProRule" id="PRU00492"/>
    </source>
</evidence>
<dbReference type="EMBL" id="JACOQK010000001">
    <property type="protein sequence ID" value="MBC5786469.1"/>
    <property type="molecule type" value="Genomic_DNA"/>
</dbReference>
<feature type="domain" description="ATP-cone" evidence="4">
    <location>
        <begin position="3"/>
        <end position="94"/>
    </location>
</feature>
<sequence>MNTQVIKRDGRVVAFDKQKIYNAIMKAMSYGSGIIDEDSAAIIADEIELQAANRIDDITIREIENAVYSKLIQKGQELTAKSYEGYRAIQEYKRSINTTDDEILGLLKGTNYLVAMDNSNKNPVLNSTLRDLIAGEVSKDITQRILLPTKIVQAHQNGILHYHDLDYSMSPMFNCCLINIEDMLDNGTVINDAMIESPTCFQTACTVMTQIMAQVASCQYGGQSVNIKHLGKYLRRTHDKAYRHFKEKGYDEALCKELAEDKMMDELKSGVQTIQYQINTLQTSNGQAPFVTIFMHIEEGYEYEREVALIIKEILRQRLLGIKNRQGVVVTPAFPKLVYVLDENNCLQGGKYDYITRDYAIPCSAKRMYPDYISAKQMRQIYDGNVFSCMGCRSFLSPWTDENGDVKFEGRFNAGVVSLNLPQIAIISHGDEKKFWRLLDRRLDLCYEALLCRHKLLKGTKAAVSPIHWQDGAIARLDAEDTIDPLLENGYCTMSLGYIGVYEMTKLMIGESHTSEKGQEFALKVMHHLKDTVDRWKAETGIGFGLYGTPAENLCYRFAKIDKEKFGNIKDITDKGYYTNSYHVDVREPIDAFSKLAFESQFQKISTGGCISYIEIPNMQDNLEALEQLVKFIYDNIQYAEFNTKSDYCHVCGYDGEIKINDDNQWECPNCGNRDQNKLTVVRRTCGYLGLHFWNEGKTKEMKQRVLHL</sequence>
<proteinExistence type="predicted"/>
<evidence type="ECO:0000256" key="2">
    <source>
        <dbReference type="ARBA" id="ARBA00022840"/>
    </source>
</evidence>
<gene>
    <name evidence="5" type="primary">nrdD</name>
    <name evidence="5" type="ORF">H8Z77_00290</name>
</gene>
<evidence type="ECO:0000256" key="1">
    <source>
        <dbReference type="ARBA" id="ARBA00022741"/>
    </source>
</evidence>
<dbReference type="InterPro" id="IPR019777">
    <property type="entry name" value="Form_AcTrfase_GR_CS"/>
</dbReference>
<keyword evidence="1 3" id="KW-0547">Nucleotide-binding</keyword>
<dbReference type="Pfam" id="PF03477">
    <property type="entry name" value="ATP-cone"/>
    <property type="match status" value="1"/>
</dbReference>
<keyword evidence="2 3" id="KW-0067">ATP-binding</keyword>
<dbReference type="Gene3D" id="3.20.70.20">
    <property type="match status" value="1"/>
</dbReference>
<accession>A0ABR7IMU5</accession>
<organism evidence="5 6">
    <name type="scientific">Clostridium facile</name>
    <dbReference type="NCBI Taxonomy" id="2763035"/>
    <lineage>
        <taxon>Bacteria</taxon>
        <taxon>Bacillati</taxon>
        <taxon>Bacillota</taxon>
        <taxon>Clostridia</taxon>
        <taxon>Eubacteriales</taxon>
        <taxon>Clostridiaceae</taxon>
        <taxon>Clostridium</taxon>
    </lineage>
</organism>
<dbReference type="PROSITE" id="PS00850">
    <property type="entry name" value="GLY_RADICAL_1"/>
    <property type="match status" value="1"/>
</dbReference>
<dbReference type="InterPro" id="IPR012833">
    <property type="entry name" value="NrdD"/>
</dbReference>
<protein>
    <submittedName>
        <fullName evidence="5">Anaerobic ribonucleoside-triphosphate reductase</fullName>
        <ecNumber evidence="5">1.17.4.2</ecNumber>
    </submittedName>
</protein>